<dbReference type="InParanoid" id="A0A0H2SDH2"/>
<gene>
    <name evidence="2" type="ORF">SCHPADRAFT_288530</name>
</gene>
<dbReference type="Proteomes" id="UP000053477">
    <property type="component" value="Unassembled WGS sequence"/>
</dbReference>
<proteinExistence type="predicted"/>
<sequence length="287" mass="31510">MASFQVVQLEDRDSEHRFLNVPSSPSSSSLSFTATAPNLPGAGRTVGLLLDNVGARLESNVNGCYISRRRRAKTQTQTRLGATADSESLPVASSTRPGTGKQRLELELELELKHHSSFSSSISSNATALNLPGPGRTMGLLFDYLRRQLESVLNVSVTRFGVHPSAVAAQIRRLCMHHRTTKQDRHSEDFSGLLTRKEKRKLGRLCAKLVGDASSPVHSTQRSALEEMLRLIIEDPLVYMAIQDCNLRKPDIHYVSDVLLSTARALGSPEVLRPLISMEITSVQGRG</sequence>
<accession>A0A0H2SDH2</accession>
<dbReference type="EMBL" id="KQ085936">
    <property type="protein sequence ID" value="KLO15006.1"/>
    <property type="molecule type" value="Genomic_DNA"/>
</dbReference>
<organism evidence="2 3">
    <name type="scientific">Schizopora paradoxa</name>
    <dbReference type="NCBI Taxonomy" id="27342"/>
    <lineage>
        <taxon>Eukaryota</taxon>
        <taxon>Fungi</taxon>
        <taxon>Dikarya</taxon>
        <taxon>Basidiomycota</taxon>
        <taxon>Agaricomycotina</taxon>
        <taxon>Agaricomycetes</taxon>
        <taxon>Hymenochaetales</taxon>
        <taxon>Schizoporaceae</taxon>
        <taxon>Schizopora</taxon>
    </lineage>
</organism>
<keyword evidence="3" id="KW-1185">Reference proteome</keyword>
<name>A0A0H2SDH2_9AGAM</name>
<feature type="region of interest" description="Disordered" evidence="1">
    <location>
        <begin position="72"/>
        <end position="100"/>
    </location>
</feature>
<dbReference type="AlphaFoldDB" id="A0A0H2SDH2"/>
<evidence type="ECO:0000313" key="3">
    <source>
        <dbReference type="Proteomes" id="UP000053477"/>
    </source>
</evidence>
<evidence type="ECO:0000313" key="2">
    <source>
        <dbReference type="EMBL" id="KLO15006.1"/>
    </source>
</evidence>
<dbReference type="OrthoDB" id="3066495at2759"/>
<protein>
    <submittedName>
        <fullName evidence="2">Uncharacterized protein</fullName>
    </submittedName>
</protein>
<evidence type="ECO:0000256" key="1">
    <source>
        <dbReference type="SAM" id="MobiDB-lite"/>
    </source>
</evidence>
<reference evidence="2 3" key="1">
    <citation type="submission" date="2015-04" db="EMBL/GenBank/DDBJ databases">
        <title>Complete genome sequence of Schizopora paradoxa KUC8140, a cosmopolitan wood degrader in East Asia.</title>
        <authorList>
            <consortium name="DOE Joint Genome Institute"/>
            <person name="Min B."/>
            <person name="Park H."/>
            <person name="Jang Y."/>
            <person name="Kim J.-J."/>
            <person name="Kim K.H."/>
            <person name="Pangilinan J."/>
            <person name="Lipzen A."/>
            <person name="Riley R."/>
            <person name="Grigoriev I.V."/>
            <person name="Spatafora J.W."/>
            <person name="Choi I.-G."/>
        </authorList>
    </citation>
    <scope>NUCLEOTIDE SEQUENCE [LARGE SCALE GENOMIC DNA]</scope>
    <source>
        <strain evidence="2 3">KUC8140</strain>
    </source>
</reference>